<dbReference type="Proteomes" id="UP000018217">
    <property type="component" value="Unassembled WGS sequence"/>
</dbReference>
<name>V5ZC11_9GAMM</name>
<accession>V5ZC11</accession>
<dbReference type="AlphaFoldDB" id="V5ZC11"/>
<dbReference type="RefSeq" id="WP_023656228.1">
    <property type="nucleotide sequence ID" value="NZ_CAHS01000021.1"/>
</dbReference>
<proteinExistence type="predicted"/>
<dbReference type="OrthoDB" id="6623466at2"/>
<organism evidence="1 2">
    <name type="scientific">Erwinia piriflorinigrans CFBP 5888</name>
    <dbReference type="NCBI Taxonomy" id="1161919"/>
    <lineage>
        <taxon>Bacteria</taxon>
        <taxon>Pseudomonadati</taxon>
        <taxon>Pseudomonadota</taxon>
        <taxon>Gammaproteobacteria</taxon>
        <taxon>Enterobacterales</taxon>
        <taxon>Erwiniaceae</taxon>
        <taxon>Erwinia</taxon>
    </lineage>
</organism>
<gene>
    <name evidence="1" type="ORF">EPIR_3103</name>
</gene>
<dbReference type="InterPro" id="IPR056510">
    <property type="entry name" value="WapI"/>
</dbReference>
<dbReference type="EMBL" id="CAHS01000021">
    <property type="protein sequence ID" value="CCG88466.1"/>
    <property type="molecule type" value="Genomic_DNA"/>
</dbReference>
<evidence type="ECO:0000313" key="1">
    <source>
        <dbReference type="EMBL" id="CCG88466.1"/>
    </source>
</evidence>
<comment type="caution">
    <text evidence="1">The sequence shown here is derived from an EMBL/GenBank/DDBJ whole genome shotgun (WGS) entry which is preliminary data.</text>
</comment>
<dbReference type="Pfam" id="PF24716">
    <property type="entry name" value="WapI"/>
    <property type="match status" value="1"/>
</dbReference>
<dbReference type="STRING" id="1161919.EPIR_3103"/>
<sequence length="146" mass="17162">MFDIRNEEFTFAIAPFERVPDNEADPVNHHWDWIQSWVEFSVSGLKVQFKTEFTVGELKILKKEFSAFHQALINQQKLKPFNYQSDIHQLDMILTNEQGIDSVTVDFILRPENHADSVQVKGSFGLDESFFPDILKRLDEMIEWQN</sequence>
<evidence type="ECO:0000313" key="2">
    <source>
        <dbReference type="Proteomes" id="UP000018217"/>
    </source>
</evidence>
<reference evidence="1 2" key="1">
    <citation type="journal article" date="2013" name="Syst. Appl. Microbiol.">
        <title>Phylogenetic position and virulence apparatus of the pear flower necrosis pathogen Erwinia piriflorinigrans CFBP 5888T as assessed by comparative genomics.</title>
        <authorList>
            <person name="Smits T.H."/>
            <person name="Rezzonico F."/>
            <person name="Lopez M.M."/>
            <person name="Blom J."/>
            <person name="Goesmann A."/>
            <person name="Frey J.E."/>
            <person name="Duffy B."/>
        </authorList>
    </citation>
    <scope>NUCLEOTIDE SEQUENCE [LARGE SCALE GENOMIC DNA]</scope>
    <source>
        <strain evidence="2">CFBP5888</strain>
    </source>
</reference>
<keyword evidence="2" id="KW-1185">Reference proteome</keyword>
<protein>
    <submittedName>
        <fullName evidence="1">Uncharacterized protein</fullName>
    </submittedName>
</protein>